<feature type="disulfide bond" evidence="12">
    <location>
        <begin position="430"/>
        <end position="447"/>
    </location>
</feature>
<protein>
    <submittedName>
        <fullName evidence="18">Laminin subunit beta-3</fullName>
    </submittedName>
</protein>
<feature type="chain" id="PRO_5028213397" evidence="14">
    <location>
        <begin position="17"/>
        <end position="1165"/>
    </location>
</feature>
<feature type="domain" description="Laminin EGF-like" evidence="15">
    <location>
        <begin position="525"/>
        <end position="571"/>
    </location>
</feature>
<dbReference type="FunFam" id="2.60.120.260:FF:000073">
    <property type="entry name" value="Laminin subunit beta 3"/>
    <property type="match status" value="1"/>
</dbReference>
<evidence type="ECO:0000256" key="6">
    <source>
        <dbReference type="ARBA" id="ARBA00022869"/>
    </source>
</evidence>
<dbReference type="PROSITE" id="PS01248">
    <property type="entry name" value="EGF_LAM_1"/>
    <property type="match status" value="2"/>
</dbReference>
<dbReference type="PROSITE" id="PS50027">
    <property type="entry name" value="EGF_LAM_2"/>
    <property type="match status" value="5"/>
</dbReference>
<dbReference type="CDD" id="cd00055">
    <property type="entry name" value="EGF_Lam"/>
    <property type="match status" value="6"/>
</dbReference>
<keyword evidence="7" id="KW-0130">Cell adhesion</keyword>
<keyword evidence="5" id="KW-0677">Repeat</keyword>
<dbReference type="GO" id="GO:0007411">
    <property type="term" value="P:axon guidance"/>
    <property type="evidence" value="ECO:0007669"/>
    <property type="project" value="TreeGrafter"/>
</dbReference>
<feature type="signal peptide" evidence="14">
    <location>
        <begin position="1"/>
        <end position="16"/>
    </location>
</feature>
<evidence type="ECO:0000256" key="10">
    <source>
        <dbReference type="ARBA" id="ARBA00023180"/>
    </source>
</evidence>
<evidence type="ECO:0000313" key="18">
    <source>
        <dbReference type="RefSeq" id="XP_029006744.1"/>
    </source>
</evidence>
<evidence type="ECO:0000259" key="15">
    <source>
        <dbReference type="PROSITE" id="PS50027"/>
    </source>
</evidence>
<dbReference type="SUPFAM" id="SSF57196">
    <property type="entry name" value="EGF/Laminin"/>
    <property type="match status" value="5"/>
</dbReference>
<keyword evidence="4 14" id="KW-0732">Signal</keyword>
<keyword evidence="6" id="KW-0084">Basement membrane</keyword>
<dbReference type="FunFam" id="2.10.25.10:FF:000145">
    <property type="entry name" value="Laminin subunit beta 1"/>
    <property type="match status" value="1"/>
</dbReference>
<keyword evidence="17" id="KW-1185">Reference proteome</keyword>
<evidence type="ECO:0000256" key="8">
    <source>
        <dbReference type="ARBA" id="ARBA00023054"/>
    </source>
</evidence>
<dbReference type="OrthoDB" id="8545473at2759"/>
<sequence length="1165" mass="125619">MRILLILTAIAVVSRAQTDCSGGACYPPVEDLLLGRANQLHASSTCGLMGSESYCTPYVQAQMKCCPCDSRSPNGPLAHTVQDALSTSGPDRWWQSKKGVSPVTLQLDLGSLFQLDNLVLSFKGPRPSAFVIEKTLDNGRTWQPALYLATDCPKSFPGVSTTTPLSMDETYCSTLPPAGANPYQDHTIQFRPLRQYIYVPVPGSQKIEDVSGLTGLRVRLTELGDVPHLPGRALSRFYALKEMRVMGSCMCHGHAKRCLPDTSQAQSNTVQVGPLCDCQHNTAGVNCEYCADLYNDLAWRPAEEGNTRACKRCECNNHAHRCHFDPAVFEASGRRSGGVCENCVHHTTGAQCEQCAAGYQPNPRSTMDRPDACIRCMCSAEGTVNGGQCEGSSGSCQCKANVEGPYCERCKRGYYGLTASNPLGCSKCSCSSDTSLSDACDPVTGQCLCRPHFHGLSCEACSTGYWKAFPSGGCVSCSCDPTRSYSDACDQVTGQCQCRPGFGGRTCTECPQNSYGDPRVRCRPCQCDTEGTLPEVCDPQTGACLCKAGVTGARCDACGRGRCDSFPACETCPSCFFTLDAQRQKLSFALEKLSPAFPFPPAGGVEADGLRPRVLALEAKLSLIRDSVPLSPSSAKQVAGALSLLDELRNQMGKVNDDLTPLRKAPSQESELNKLQDLLDSLTEVYNAKKDASATSRDPNIAGAFSAIKNAYDDSTDAAKKVNASRDTVKESAGVRNETMDLQKQIQPANTRDLDKLNRSMASTPDLTPAAKQVCGSERSEPCTPLHCEGGSLCPPTGAPLCEKGPECLGALPLSKRAYADAQDVKERLDKLSVNITKAAEKLQETQETTNQVREAAEELFNKMKVSRDELEDGLKDLRDVVKELKNFLSDPSSNLTQIQDLSEWILKAQLPLSLAPLKTKLDELKKLAASLPDSTAVLKEAEPQLDKARNLLQDAKDARDTAVGVKADVDGLLHTFGPVEESISAIEDKLQDFTDVIKNLSDSLTKVKDQVTPAEKALNDVSELINPMKPQLDELKDLLQNGSQLAQDAQDNADKAKEEAEAGNKDLLTLGEKLNLLKDQAPPSGSGGDVPVGERLMKLQQAAGALANSTETMMEAMEGKADILRGLQEEILQKSTRLEGLDTKLKDLLAQLRKKANDLSSCQG</sequence>
<gene>
    <name evidence="18" type="primary">lamb3</name>
</gene>
<evidence type="ECO:0000256" key="12">
    <source>
        <dbReference type="PROSITE-ProRule" id="PRU00460"/>
    </source>
</evidence>
<accession>A0A6P7MLG9</accession>
<comment type="subcellular location">
    <subcellularLocation>
        <location evidence="1">Secreted</location>
        <location evidence="1">Extracellular space</location>
        <location evidence="1">Extracellular matrix</location>
        <location evidence="1">Basement membrane</location>
    </subcellularLocation>
</comment>
<dbReference type="Pfam" id="PF24973">
    <property type="entry name" value="EGF_LMN_ATRN"/>
    <property type="match status" value="1"/>
</dbReference>
<dbReference type="GO" id="GO:0070831">
    <property type="term" value="P:basement membrane assembly"/>
    <property type="evidence" value="ECO:0007669"/>
    <property type="project" value="TreeGrafter"/>
</dbReference>
<evidence type="ECO:0000256" key="2">
    <source>
        <dbReference type="ARBA" id="ARBA00022525"/>
    </source>
</evidence>
<dbReference type="InterPro" id="IPR050440">
    <property type="entry name" value="Laminin/Netrin_ECM"/>
</dbReference>
<dbReference type="Pfam" id="PF23219">
    <property type="entry name" value="LAMB1"/>
    <property type="match status" value="1"/>
</dbReference>
<dbReference type="InterPro" id="IPR056863">
    <property type="entry name" value="LMN_ATRN_NET-like_EGF"/>
</dbReference>
<keyword evidence="11 12" id="KW-0424">Laminin EGF-like domain</keyword>
<dbReference type="Pfam" id="PF00053">
    <property type="entry name" value="EGF_laminin"/>
    <property type="match status" value="5"/>
</dbReference>
<dbReference type="CTD" id="3914"/>
<feature type="disulfide bond" evidence="12">
    <location>
        <begin position="525"/>
        <end position="537"/>
    </location>
</feature>
<feature type="disulfide bond" evidence="12">
    <location>
        <begin position="527"/>
        <end position="544"/>
    </location>
</feature>
<keyword evidence="10" id="KW-0325">Glycoprotein</keyword>
<organism evidence="17 18">
    <name type="scientific">Betta splendens</name>
    <name type="common">Siamese fighting fish</name>
    <dbReference type="NCBI Taxonomy" id="158456"/>
    <lineage>
        <taxon>Eukaryota</taxon>
        <taxon>Metazoa</taxon>
        <taxon>Chordata</taxon>
        <taxon>Craniata</taxon>
        <taxon>Vertebrata</taxon>
        <taxon>Euteleostomi</taxon>
        <taxon>Actinopterygii</taxon>
        <taxon>Neopterygii</taxon>
        <taxon>Teleostei</taxon>
        <taxon>Neoteleostei</taxon>
        <taxon>Acanthomorphata</taxon>
        <taxon>Anabantaria</taxon>
        <taxon>Anabantiformes</taxon>
        <taxon>Anabantoidei</taxon>
        <taxon>Osphronemidae</taxon>
        <taxon>Betta</taxon>
    </lineage>
</organism>
<dbReference type="Gene3D" id="2.60.120.260">
    <property type="entry name" value="Galactose-binding domain-like"/>
    <property type="match status" value="1"/>
</dbReference>
<comment type="caution">
    <text evidence="12">Lacks conserved residue(s) required for the propagation of feature annotation.</text>
</comment>
<evidence type="ECO:0000256" key="11">
    <source>
        <dbReference type="ARBA" id="ARBA00023292"/>
    </source>
</evidence>
<dbReference type="InParanoid" id="A0A6P7MLG9"/>
<dbReference type="AlphaFoldDB" id="A0A6P7MLG9"/>
<dbReference type="GO" id="GO:0009888">
    <property type="term" value="P:tissue development"/>
    <property type="evidence" value="ECO:0007669"/>
    <property type="project" value="TreeGrafter"/>
</dbReference>
<feature type="disulfide bond" evidence="12">
    <location>
        <begin position="498"/>
        <end position="507"/>
    </location>
</feature>
<dbReference type="SUPFAM" id="SSF58104">
    <property type="entry name" value="Methyl-accepting chemotaxis protein (MCP) signaling domain"/>
    <property type="match status" value="1"/>
</dbReference>
<dbReference type="PROSITE" id="PS51117">
    <property type="entry name" value="LAMININ_NTER"/>
    <property type="match status" value="1"/>
</dbReference>
<evidence type="ECO:0000313" key="17">
    <source>
        <dbReference type="Proteomes" id="UP000515150"/>
    </source>
</evidence>
<name>A0A6P7MLG9_BETSP</name>
<feature type="coiled-coil region" evidence="13">
    <location>
        <begin position="822"/>
        <end position="888"/>
    </location>
</feature>
<evidence type="ECO:0000256" key="3">
    <source>
        <dbReference type="ARBA" id="ARBA00022530"/>
    </source>
</evidence>
<dbReference type="Gene3D" id="1.20.58.60">
    <property type="match status" value="1"/>
</dbReference>
<dbReference type="FunFam" id="2.10.25.10:FF:000135">
    <property type="entry name" value="Laminin subunit beta 4"/>
    <property type="match status" value="1"/>
</dbReference>
<dbReference type="FunFam" id="2.10.25.10:FF:000082">
    <property type="entry name" value="Laminin subunit alpha 1"/>
    <property type="match status" value="1"/>
</dbReference>
<dbReference type="FunFam" id="2.10.25.10:FF:000090">
    <property type="entry name" value="laminin subunit alpha"/>
    <property type="match status" value="1"/>
</dbReference>
<dbReference type="SUPFAM" id="SSF49785">
    <property type="entry name" value="Galactose-binding domain-like"/>
    <property type="match status" value="1"/>
</dbReference>
<reference evidence="18" key="1">
    <citation type="submission" date="2025-08" db="UniProtKB">
        <authorList>
            <consortium name="RefSeq"/>
        </authorList>
    </citation>
    <scope>IDENTIFICATION</scope>
</reference>
<dbReference type="GO" id="GO:0034446">
    <property type="term" value="P:substrate adhesion-dependent cell spreading"/>
    <property type="evidence" value="ECO:0007669"/>
    <property type="project" value="TreeGrafter"/>
</dbReference>
<feature type="disulfide bond" evidence="12">
    <location>
        <begin position="428"/>
        <end position="440"/>
    </location>
</feature>
<feature type="disulfide bond" evidence="12">
    <location>
        <begin position="477"/>
        <end position="489"/>
    </location>
</feature>
<dbReference type="KEGG" id="bspl:114855617"/>
<feature type="domain" description="Laminin EGF-like" evidence="15">
    <location>
        <begin position="313"/>
        <end position="375"/>
    </location>
</feature>
<feature type="domain" description="Laminin EGF-like" evidence="15">
    <location>
        <begin position="428"/>
        <end position="476"/>
    </location>
</feature>
<feature type="domain" description="Laminin N-terminal" evidence="16">
    <location>
        <begin position="21"/>
        <end position="248"/>
    </location>
</feature>
<dbReference type="PANTHER" id="PTHR10574">
    <property type="entry name" value="NETRIN/LAMININ-RELATED"/>
    <property type="match status" value="1"/>
</dbReference>
<evidence type="ECO:0000256" key="14">
    <source>
        <dbReference type="SAM" id="SignalP"/>
    </source>
</evidence>
<dbReference type="SMART" id="SM00180">
    <property type="entry name" value="EGF_Lam"/>
    <property type="match status" value="6"/>
</dbReference>
<proteinExistence type="predicted"/>
<feature type="disulfide bond" evidence="12">
    <location>
        <begin position="398"/>
        <end position="407"/>
    </location>
</feature>
<dbReference type="InterPro" id="IPR056558">
    <property type="entry name" value="LAMB1-4_helical"/>
</dbReference>
<dbReference type="SMART" id="SM00136">
    <property type="entry name" value="LamNT"/>
    <property type="match status" value="1"/>
</dbReference>
<feature type="disulfide bond" evidence="12">
    <location>
        <begin position="343"/>
        <end position="352"/>
    </location>
</feature>
<dbReference type="Proteomes" id="UP000515150">
    <property type="component" value="Chromosome 5"/>
</dbReference>
<feature type="disulfide bond" evidence="12">
    <location>
        <begin position="449"/>
        <end position="458"/>
    </location>
</feature>
<dbReference type="InterPro" id="IPR008979">
    <property type="entry name" value="Galactose-bd-like_sf"/>
</dbReference>
<dbReference type="Gene3D" id="2.10.25.10">
    <property type="entry name" value="Laminin"/>
    <property type="match status" value="4"/>
</dbReference>
<dbReference type="PRINTS" id="PR00011">
    <property type="entry name" value="EGFLAMININ"/>
</dbReference>
<feature type="disulfide bond" evidence="12">
    <location>
        <begin position="546"/>
        <end position="555"/>
    </location>
</feature>
<dbReference type="GO" id="GO:0016477">
    <property type="term" value="P:cell migration"/>
    <property type="evidence" value="ECO:0007669"/>
    <property type="project" value="TreeGrafter"/>
</dbReference>
<feature type="domain" description="Laminin EGF-like" evidence="15">
    <location>
        <begin position="376"/>
        <end position="427"/>
    </location>
</feature>
<feature type="disulfide bond" evidence="12">
    <location>
        <begin position="479"/>
        <end position="496"/>
    </location>
</feature>
<dbReference type="GO" id="GO:0009887">
    <property type="term" value="P:animal organ morphogenesis"/>
    <property type="evidence" value="ECO:0007669"/>
    <property type="project" value="TreeGrafter"/>
</dbReference>
<dbReference type="GeneID" id="114855617"/>
<evidence type="ECO:0000259" key="16">
    <source>
        <dbReference type="PROSITE" id="PS51117"/>
    </source>
</evidence>
<dbReference type="Gene3D" id="2.170.300.10">
    <property type="entry name" value="Tie2 ligand-binding domain superfamily"/>
    <property type="match status" value="1"/>
</dbReference>
<dbReference type="Pfam" id="PF00055">
    <property type="entry name" value="Laminin_N"/>
    <property type="match status" value="1"/>
</dbReference>
<dbReference type="GO" id="GO:0043256">
    <property type="term" value="C:laminin complex"/>
    <property type="evidence" value="ECO:0007669"/>
    <property type="project" value="TreeGrafter"/>
</dbReference>
<dbReference type="InterPro" id="IPR002049">
    <property type="entry name" value="LE_dom"/>
</dbReference>
<keyword evidence="8 13" id="KW-0175">Coiled coil</keyword>
<keyword evidence="9 12" id="KW-1015">Disulfide bond</keyword>
<evidence type="ECO:0000256" key="9">
    <source>
        <dbReference type="ARBA" id="ARBA00023157"/>
    </source>
</evidence>
<dbReference type="InterPro" id="IPR008211">
    <property type="entry name" value="Laminin_N"/>
</dbReference>
<evidence type="ECO:0000256" key="4">
    <source>
        <dbReference type="ARBA" id="ARBA00022729"/>
    </source>
</evidence>
<dbReference type="PANTHER" id="PTHR10574:SF268">
    <property type="entry name" value="LAMININ SUBUNIT BETA-3"/>
    <property type="match status" value="1"/>
</dbReference>
<dbReference type="RefSeq" id="XP_029006744.1">
    <property type="nucleotide sequence ID" value="XM_029150911.3"/>
</dbReference>
<evidence type="ECO:0000256" key="7">
    <source>
        <dbReference type="ARBA" id="ARBA00022889"/>
    </source>
</evidence>
<feature type="coiled-coil region" evidence="13">
    <location>
        <begin position="1033"/>
        <end position="1067"/>
    </location>
</feature>
<evidence type="ECO:0000256" key="1">
    <source>
        <dbReference type="ARBA" id="ARBA00004302"/>
    </source>
</evidence>
<feature type="domain" description="Laminin EGF-like" evidence="15">
    <location>
        <begin position="477"/>
        <end position="524"/>
    </location>
</feature>
<evidence type="ECO:0000256" key="5">
    <source>
        <dbReference type="ARBA" id="ARBA00022737"/>
    </source>
</evidence>
<keyword evidence="2" id="KW-0964">Secreted</keyword>
<evidence type="ECO:0000256" key="13">
    <source>
        <dbReference type="SAM" id="Coils"/>
    </source>
</evidence>
<keyword evidence="3" id="KW-0272">Extracellular matrix</keyword>